<name>A0A0E9VUZ8_ANGAN</name>
<reference evidence="1" key="2">
    <citation type="journal article" date="2015" name="Fish Shellfish Immunol.">
        <title>Early steps in the European eel (Anguilla anguilla)-Vibrio vulnificus interaction in the gills: Role of the RtxA13 toxin.</title>
        <authorList>
            <person name="Callol A."/>
            <person name="Pajuelo D."/>
            <person name="Ebbesson L."/>
            <person name="Teles M."/>
            <person name="MacKenzie S."/>
            <person name="Amaro C."/>
        </authorList>
    </citation>
    <scope>NUCLEOTIDE SEQUENCE</scope>
</reference>
<dbReference type="AlphaFoldDB" id="A0A0E9VUZ8"/>
<proteinExistence type="predicted"/>
<evidence type="ECO:0000313" key="1">
    <source>
        <dbReference type="EMBL" id="JAH81861.1"/>
    </source>
</evidence>
<sequence>MGHRPMSGLYSHTNLFNSGRLIVGFNC</sequence>
<reference evidence="1" key="1">
    <citation type="submission" date="2014-11" db="EMBL/GenBank/DDBJ databases">
        <authorList>
            <person name="Amaro Gonzalez C."/>
        </authorList>
    </citation>
    <scope>NUCLEOTIDE SEQUENCE</scope>
</reference>
<accession>A0A0E9VUZ8</accession>
<organism evidence="1">
    <name type="scientific">Anguilla anguilla</name>
    <name type="common">European freshwater eel</name>
    <name type="synonym">Muraena anguilla</name>
    <dbReference type="NCBI Taxonomy" id="7936"/>
    <lineage>
        <taxon>Eukaryota</taxon>
        <taxon>Metazoa</taxon>
        <taxon>Chordata</taxon>
        <taxon>Craniata</taxon>
        <taxon>Vertebrata</taxon>
        <taxon>Euteleostomi</taxon>
        <taxon>Actinopterygii</taxon>
        <taxon>Neopterygii</taxon>
        <taxon>Teleostei</taxon>
        <taxon>Anguilliformes</taxon>
        <taxon>Anguillidae</taxon>
        <taxon>Anguilla</taxon>
    </lineage>
</organism>
<protein>
    <submittedName>
        <fullName evidence="1">Uncharacterized protein</fullName>
    </submittedName>
</protein>
<dbReference type="EMBL" id="GBXM01026716">
    <property type="protein sequence ID" value="JAH81861.1"/>
    <property type="molecule type" value="Transcribed_RNA"/>
</dbReference>